<dbReference type="EMBL" id="JAMPKX010000002">
    <property type="protein sequence ID" value="MEP0946896.1"/>
    <property type="molecule type" value="Genomic_DNA"/>
</dbReference>
<name>A0ABV0K2B0_9CYAN</name>
<dbReference type="InterPro" id="IPR010903">
    <property type="entry name" value="DUF1517"/>
</dbReference>
<gene>
    <name evidence="1" type="ORF">NC992_08430</name>
</gene>
<dbReference type="PANTHER" id="PTHR33975:SF2">
    <property type="entry name" value="MYELIN-ASSOCIATED OLIGODENDROCYTE BASIC PROTEIN"/>
    <property type="match status" value="1"/>
</dbReference>
<dbReference type="InterPro" id="IPR053023">
    <property type="entry name" value="FLAP_modulator"/>
</dbReference>
<organism evidence="1 2">
    <name type="scientific">Leptolyngbya subtilissima DQ-A4</name>
    <dbReference type="NCBI Taxonomy" id="2933933"/>
    <lineage>
        <taxon>Bacteria</taxon>
        <taxon>Bacillati</taxon>
        <taxon>Cyanobacteriota</taxon>
        <taxon>Cyanophyceae</taxon>
        <taxon>Leptolyngbyales</taxon>
        <taxon>Leptolyngbyaceae</taxon>
        <taxon>Leptolyngbya group</taxon>
        <taxon>Leptolyngbya</taxon>
    </lineage>
</organism>
<evidence type="ECO:0000313" key="1">
    <source>
        <dbReference type="EMBL" id="MEP0946896.1"/>
    </source>
</evidence>
<dbReference type="Pfam" id="PF07466">
    <property type="entry name" value="DUF1517"/>
    <property type="match status" value="1"/>
</dbReference>
<dbReference type="PANTHER" id="PTHR33975">
    <property type="entry name" value="MYELIN-ASSOCIATED OLIGODENDROCYTE BASIC PROTEIN"/>
    <property type="match status" value="1"/>
</dbReference>
<proteinExistence type="predicted"/>
<accession>A0ABV0K2B0</accession>
<sequence length="211" mass="23045">MRLGASGFGRGIQVVDSGNELTNDVVTITQLEVALLAQARDLQTELETIAARSDIGTKPGLNRLLQETVLALLRSPEYWSHAKVTNQTVRSRAQASQVFEQLSVTERSKFSRETLVNVGGQVSRQTYQPKPDADSAAYIVVTLIVGTADDQPLVTQPIHSASDLQAALRRLGGVTPDYLLVYELLWTPQDASDSLSYDQMLAAYPDLTQIS</sequence>
<evidence type="ECO:0000313" key="2">
    <source>
        <dbReference type="Proteomes" id="UP001482513"/>
    </source>
</evidence>
<comment type="caution">
    <text evidence="1">The sequence shown here is derived from an EMBL/GenBank/DDBJ whole genome shotgun (WGS) entry which is preliminary data.</text>
</comment>
<keyword evidence="2" id="KW-1185">Reference proteome</keyword>
<dbReference type="Proteomes" id="UP001482513">
    <property type="component" value="Unassembled WGS sequence"/>
</dbReference>
<reference evidence="1 2" key="1">
    <citation type="submission" date="2022-04" db="EMBL/GenBank/DDBJ databases">
        <title>Positive selection, recombination, and allopatry shape intraspecific diversity of widespread and dominant cyanobacteria.</title>
        <authorList>
            <person name="Wei J."/>
            <person name="Shu W."/>
            <person name="Hu C."/>
        </authorList>
    </citation>
    <scope>NUCLEOTIDE SEQUENCE [LARGE SCALE GENOMIC DNA]</scope>
    <source>
        <strain evidence="1 2">DQ-A4</strain>
    </source>
</reference>
<protein>
    <submittedName>
        <fullName evidence="1">DUF1517 domain-containing protein</fullName>
    </submittedName>
</protein>